<name>A0A0C3AAI5_9AGAM</name>
<dbReference type="AlphaFoldDB" id="A0A0C3AAI5"/>
<evidence type="ECO:0000313" key="1">
    <source>
        <dbReference type="EMBL" id="KIM61927.1"/>
    </source>
</evidence>
<keyword evidence="2" id="KW-1185">Reference proteome</keyword>
<accession>A0A0C3AAI5</accession>
<dbReference type="InParanoid" id="A0A0C3AAI5"/>
<proteinExistence type="predicted"/>
<gene>
    <name evidence="1" type="ORF">SCLCIDRAFT_120585</name>
</gene>
<dbReference type="OrthoDB" id="2677435at2759"/>
<protein>
    <submittedName>
        <fullName evidence="1">Uncharacterized protein</fullName>
    </submittedName>
</protein>
<dbReference type="EMBL" id="KN822046">
    <property type="protein sequence ID" value="KIM61927.1"/>
    <property type="molecule type" value="Genomic_DNA"/>
</dbReference>
<sequence length="203" mass="22617">MPSLTQAQELYSDLLENIRFLYLDQDSGKLENLFQSYFILYLLGHAHLCPCADSPDVPDLKIRELKKSGVKGALALTCAALHRTLFLFKIGELQIDVKQTSFRKEAVKIPIKMNQVTGKESSAVSAFSKQNCGPCTRQYAMAIDKHDNATLHDIVAGATVLILYSMNGMSEEGNFQYEEDNVNDLIATLCKSYYCLCTLLTSS</sequence>
<evidence type="ECO:0000313" key="2">
    <source>
        <dbReference type="Proteomes" id="UP000053989"/>
    </source>
</evidence>
<organism evidence="1 2">
    <name type="scientific">Scleroderma citrinum Foug A</name>
    <dbReference type="NCBI Taxonomy" id="1036808"/>
    <lineage>
        <taxon>Eukaryota</taxon>
        <taxon>Fungi</taxon>
        <taxon>Dikarya</taxon>
        <taxon>Basidiomycota</taxon>
        <taxon>Agaricomycotina</taxon>
        <taxon>Agaricomycetes</taxon>
        <taxon>Agaricomycetidae</taxon>
        <taxon>Boletales</taxon>
        <taxon>Sclerodermatineae</taxon>
        <taxon>Sclerodermataceae</taxon>
        <taxon>Scleroderma</taxon>
    </lineage>
</organism>
<reference evidence="2" key="2">
    <citation type="submission" date="2015-01" db="EMBL/GenBank/DDBJ databases">
        <title>Evolutionary Origins and Diversification of the Mycorrhizal Mutualists.</title>
        <authorList>
            <consortium name="DOE Joint Genome Institute"/>
            <consortium name="Mycorrhizal Genomics Consortium"/>
            <person name="Kohler A."/>
            <person name="Kuo A."/>
            <person name="Nagy L.G."/>
            <person name="Floudas D."/>
            <person name="Copeland A."/>
            <person name="Barry K.W."/>
            <person name="Cichocki N."/>
            <person name="Veneault-Fourrey C."/>
            <person name="LaButti K."/>
            <person name="Lindquist E.A."/>
            <person name="Lipzen A."/>
            <person name="Lundell T."/>
            <person name="Morin E."/>
            <person name="Murat C."/>
            <person name="Riley R."/>
            <person name="Ohm R."/>
            <person name="Sun H."/>
            <person name="Tunlid A."/>
            <person name="Henrissat B."/>
            <person name="Grigoriev I.V."/>
            <person name="Hibbett D.S."/>
            <person name="Martin F."/>
        </authorList>
    </citation>
    <scope>NUCLEOTIDE SEQUENCE [LARGE SCALE GENOMIC DNA]</scope>
    <source>
        <strain evidence="2">Foug A</strain>
    </source>
</reference>
<dbReference type="HOGENOM" id="CLU_032278_0_1_1"/>
<dbReference type="Proteomes" id="UP000053989">
    <property type="component" value="Unassembled WGS sequence"/>
</dbReference>
<reference evidence="1 2" key="1">
    <citation type="submission" date="2014-04" db="EMBL/GenBank/DDBJ databases">
        <authorList>
            <consortium name="DOE Joint Genome Institute"/>
            <person name="Kuo A."/>
            <person name="Kohler A."/>
            <person name="Nagy L.G."/>
            <person name="Floudas D."/>
            <person name="Copeland A."/>
            <person name="Barry K.W."/>
            <person name="Cichocki N."/>
            <person name="Veneault-Fourrey C."/>
            <person name="LaButti K."/>
            <person name="Lindquist E.A."/>
            <person name="Lipzen A."/>
            <person name="Lundell T."/>
            <person name="Morin E."/>
            <person name="Murat C."/>
            <person name="Sun H."/>
            <person name="Tunlid A."/>
            <person name="Henrissat B."/>
            <person name="Grigoriev I.V."/>
            <person name="Hibbett D.S."/>
            <person name="Martin F."/>
            <person name="Nordberg H.P."/>
            <person name="Cantor M.N."/>
            <person name="Hua S.X."/>
        </authorList>
    </citation>
    <scope>NUCLEOTIDE SEQUENCE [LARGE SCALE GENOMIC DNA]</scope>
    <source>
        <strain evidence="1 2">Foug A</strain>
    </source>
</reference>